<evidence type="ECO:0000256" key="10">
    <source>
        <dbReference type="ARBA" id="ARBA00022553"/>
    </source>
</evidence>
<evidence type="ECO:0000256" key="8">
    <source>
        <dbReference type="ARBA" id="ARBA00022490"/>
    </source>
</evidence>
<keyword evidence="16" id="KW-0408">Iron</keyword>
<dbReference type="PROSITE" id="PS51371">
    <property type="entry name" value="CBS"/>
    <property type="match status" value="1"/>
</dbReference>
<evidence type="ECO:0000256" key="9">
    <source>
        <dbReference type="ARBA" id="ARBA00022499"/>
    </source>
</evidence>
<evidence type="ECO:0000256" key="20">
    <source>
        <dbReference type="ARBA" id="ARBA00026192"/>
    </source>
</evidence>
<dbReference type="PROSITE" id="PS00901">
    <property type="entry name" value="CYS_SYNTHASE"/>
    <property type="match status" value="1"/>
</dbReference>
<dbReference type="SUPFAM" id="SSF53686">
    <property type="entry name" value="Tryptophan synthase beta subunit-like PLP-dependent enzymes"/>
    <property type="match status" value="1"/>
</dbReference>
<keyword evidence="13" id="KW-0479">Metal-binding</keyword>
<comment type="pathway">
    <text evidence="4">Amino-acid biosynthesis; L-cysteine biosynthesis; L-cysteine from L-homocysteine and L-serine: step 1/2.</text>
</comment>
<dbReference type="GO" id="GO:0050667">
    <property type="term" value="P:homocysteine metabolic process"/>
    <property type="evidence" value="ECO:0007669"/>
    <property type="project" value="UniProtKB-ARBA"/>
</dbReference>
<dbReference type="FunFam" id="3.10.580.10:FF:000014">
    <property type="entry name" value="Cystathionine beta-synthase"/>
    <property type="match status" value="1"/>
</dbReference>
<dbReference type="PANTHER" id="PTHR10314">
    <property type="entry name" value="CYSTATHIONINE BETA-SYNTHASE"/>
    <property type="match status" value="1"/>
</dbReference>
<comment type="function">
    <text evidence="21">Hydro-lyase catalyzing the first step of the transsulfuration pathway, where the hydroxyl group of L-serine is displaced by L-homocysteine in a beta-replacement reaction to form L-cystathionine, the precursor of L-cysteine. This catabolic route allows the elimination of L-methionine and the toxic metabolite L-homocysteine. Also involved in the production of hydrogen sulfide, a gasotransmitter with signaling and cytoprotective effects on neurons.</text>
</comment>
<dbReference type="FunFam" id="3.40.50.1100:FF:000003">
    <property type="entry name" value="Cystathionine beta-synthase"/>
    <property type="match status" value="1"/>
</dbReference>
<keyword evidence="10" id="KW-0597">Phosphoprotein</keyword>
<comment type="similarity">
    <text evidence="5 24">Belongs to the cysteine synthase/cystathionine beta-synthase family.</text>
</comment>
<evidence type="ECO:0000256" key="2">
    <source>
        <dbReference type="ARBA" id="ARBA00004123"/>
    </source>
</evidence>
<comment type="subunit">
    <text evidence="6">Homotetramer.</text>
</comment>
<dbReference type="InterPro" id="IPR005857">
    <property type="entry name" value="Cysta_beta_synth"/>
</dbReference>
<evidence type="ECO:0000256" key="17">
    <source>
        <dbReference type="ARBA" id="ARBA00023122"/>
    </source>
</evidence>
<keyword evidence="11 24" id="KW-0028">Amino-acid biosynthesis</keyword>
<evidence type="ECO:0000256" key="5">
    <source>
        <dbReference type="ARBA" id="ARBA00007103"/>
    </source>
</evidence>
<evidence type="ECO:0000259" key="25">
    <source>
        <dbReference type="PROSITE" id="PS51371"/>
    </source>
</evidence>
<comment type="cofactor">
    <cofactor evidence="1 24">
        <name>pyridoxal 5'-phosphate</name>
        <dbReference type="ChEBI" id="CHEBI:597326"/>
    </cofactor>
</comment>
<protein>
    <recommendedName>
        <fullName evidence="20 24">Cystathionine beta-synthase</fullName>
        <ecNumber evidence="7 24">4.2.1.22</ecNumber>
    </recommendedName>
</protein>
<evidence type="ECO:0000256" key="7">
    <source>
        <dbReference type="ARBA" id="ARBA00012041"/>
    </source>
</evidence>
<gene>
    <name evidence="26" type="ORF">PBIL07802_LOCUS32603</name>
    <name evidence="27" type="ORF">PBIL07802_LOCUS32612</name>
</gene>
<keyword evidence="18 24" id="KW-0456">Lyase</keyword>
<keyword evidence="17 23" id="KW-0129">CBS domain</keyword>
<evidence type="ECO:0000256" key="4">
    <source>
        <dbReference type="ARBA" id="ARBA00005003"/>
    </source>
</evidence>
<keyword evidence="9" id="KW-1017">Isopeptide bond</keyword>
<evidence type="ECO:0000256" key="6">
    <source>
        <dbReference type="ARBA" id="ARBA00011881"/>
    </source>
</evidence>
<dbReference type="EC" id="4.2.1.22" evidence="7 24"/>
<dbReference type="InterPro" id="IPR000644">
    <property type="entry name" value="CBS_dom"/>
</dbReference>
<dbReference type="GO" id="GO:0019343">
    <property type="term" value="P:cysteine biosynthetic process via cystathionine"/>
    <property type="evidence" value="ECO:0007669"/>
    <property type="project" value="UniProtKB-UniRule"/>
</dbReference>
<dbReference type="GO" id="GO:0004122">
    <property type="term" value="F:cystathionine beta-synthase activity"/>
    <property type="evidence" value="ECO:0007669"/>
    <property type="project" value="UniProtKB-UniRule"/>
</dbReference>
<feature type="domain" description="CBS" evidence="25">
    <location>
        <begin position="378"/>
        <end position="435"/>
    </location>
</feature>
<dbReference type="InterPro" id="IPR001216">
    <property type="entry name" value="P-phosphate_BS"/>
</dbReference>
<dbReference type="NCBIfam" id="TIGR01137">
    <property type="entry name" value="cysta_beta"/>
    <property type="match status" value="1"/>
</dbReference>
<dbReference type="Pfam" id="PF00291">
    <property type="entry name" value="PALP"/>
    <property type="match status" value="1"/>
</dbReference>
<dbReference type="InterPro" id="IPR046342">
    <property type="entry name" value="CBS_dom_sf"/>
</dbReference>
<dbReference type="InterPro" id="IPR050214">
    <property type="entry name" value="Cys_Synth/Cystath_Beta-Synth"/>
</dbReference>
<dbReference type="Gene3D" id="3.40.50.1100">
    <property type="match status" value="2"/>
</dbReference>
<accession>A0A7S3GLQ3</accession>
<dbReference type="InterPro" id="IPR036052">
    <property type="entry name" value="TrpB-like_PALP_sf"/>
</dbReference>
<dbReference type="FunFam" id="3.40.50.1100:FF:000118">
    <property type="entry name" value="Related to CYS4-cystathionine beta-synthase"/>
    <property type="match status" value="1"/>
</dbReference>
<keyword evidence="12" id="KW-0349">Heme</keyword>
<dbReference type="SMART" id="SM00116">
    <property type="entry name" value="CBS"/>
    <property type="match status" value="2"/>
</dbReference>
<evidence type="ECO:0000256" key="24">
    <source>
        <dbReference type="RuleBase" id="RU361204"/>
    </source>
</evidence>
<keyword evidence="8" id="KW-0963">Cytoplasm</keyword>
<dbReference type="CDD" id="cd04608">
    <property type="entry name" value="CBS_pair_CBS"/>
    <property type="match status" value="1"/>
</dbReference>
<dbReference type="InterPro" id="IPR046353">
    <property type="entry name" value="CBS_C"/>
</dbReference>
<evidence type="ECO:0000256" key="21">
    <source>
        <dbReference type="ARBA" id="ARBA00045425"/>
    </source>
</evidence>
<evidence type="ECO:0000256" key="23">
    <source>
        <dbReference type="PROSITE-ProRule" id="PRU00703"/>
    </source>
</evidence>
<reference evidence="26" key="1">
    <citation type="submission" date="2021-01" db="EMBL/GenBank/DDBJ databases">
        <authorList>
            <person name="Corre E."/>
            <person name="Pelletier E."/>
            <person name="Niang G."/>
            <person name="Scheremetjew M."/>
            <person name="Finn R."/>
            <person name="Kale V."/>
            <person name="Holt S."/>
            <person name="Cochrane G."/>
            <person name="Meng A."/>
            <person name="Brown T."/>
            <person name="Cohen L."/>
        </authorList>
    </citation>
    <scope>NUCLEOTIDE SEQUENCE</scope>
    <source>
        <strain evidence="26">NIES-2562</strain>
    </source>
</reference>
<dbReference type="InterPro" id="IPR001926">
    <property type="entry name" value="TrpB-like_PALP"/>
</dbReference>
<evidence type="ECO:0000256" key="12">
    <source>
        <dbReference type="ARBA" id="ARBA00022617"/>
    </source>
</evidence>
<dbReference type="GO" id="GO:0005634">
    <property type="term" value="C:nucleus"/>
    <property type="evidence" value="ECO:0007669"/>
    <property type="project" value="UniProtKB-SubCell"/>
</dbReference>
<sequence>MSAPVELPRHCTYEANASGKSPHDHKALSQRPKILGSVLENIGNTPLVRLDRIAKAEGLQCELLAKCEFFNAGGSVKDRIGLRMVEDAEAQGRIKPGDTLIEPTSGNTGIGLALAAAVKGYKCIITMPEKMSAEKANVLRALGAEIVRTPTEAAWDSPESHIEVAKRLNKDIPNSHILDQYINPSNPLAHYDGTAEEILRDTDGKVDMLVAGAGTGGTITGIARKLKEKIPTVKVVGVDPYGSILALPASLNQTEITGYQVEGIGYDFIPSVLDRSSKVVDKWMKSEDKPGFIMARRLIREEGLLCGGSSGTAVAAAVEAAKELGPGQRCVVVLPDSIRNYMTKHLNDDWMIDNGFMHANEAEEDKHWWSNETVASLGLQSPVTISPSVKLEKAIGLLKEHGFDMLPVVDEAGEILGVVTEGHLMSLLAQGKVALQDAVDKALFKGFKTVDVSTSLGSLSKLFDRDHFVLVANSQQYVSGDGAKTRKIVFGVVTRIDLIHFIASRQQ</sequence>
<dbReference type="CDD" id="cd01561">
    <property type="entry name" value="CBS_like"/>
    <property type="match status" value="1"/>
</dbReference>
<dbReference type="UniPathway" id="UPA00136">
    <property type="reaction ID" value="UER00201"/>
</dbReference>
<keyword evidence="19" id="KW-0539">Nucleus</keyword>
<evidence type="ECO:0000256" key="11">
    <source>
        <dbReference type="ARBA" id="ARBA00022605"/>
    </source>
</evidence>
<evidence type="ECO:0000313" key="26">
    <source>
        <dbReference type="EMBL" id="CAE0270248.1"/>
    </source>
</evidence>
<evidence type="ECO:0000256" key="22">
    <source>
        <dbReference type="ARBA" id="ARBA00047490"/>
    </source>
</evidence>
<evidence type="ECO:0000256" key="14">
    <source>
        <dbReference type="ARBA" id="ARBA00022843"/>
    </source>
</evidence>
<dbReference type="GO" id="GO:0005737">
    <property type="term" value="C:cytoplasm"/>
    <property type="evidence" value="ECO:0007669"/>
    <property type="project" value="UniProtKB-SubCell"/>
</dbReference>
<dbReference type="GO" id="GO:0046872">
    <property type="term" value="F:metal ion binding"/>
    <property type="evidence" value="ECO:0007669"/>
    <property type="project" value="UniProtKB-KW"/>
</dbReference>
<comment type="catalytic activity">
    <reaction evidence="22 24">
        <text>L-homocysteine + L-serine = L,L-cystathionine + H2O</text>
        <dbReference type="Rhea" id="RHEA:10112"/>
        <dbReference type="ChEBI" id="CHEBI:15377"/>
        <dbReference type="ChEBI" id="CHEBI:33384"/>
        <dbReference type="ChEBI" id="CHEBI:58161"/>
        <dbReference type="ChEBI" id="CHEBI:58199"/>
        <dbReference type="EC" id="4.2.1.22"/>
    </reaction>
</comment>
<dbReference type="Pfam" id="PF00571">
    <property type="entry name" value="CBS"/>
    <property type="match status" value="1"/>
</dbReference>
<evidence type="ECO:0000256" key="13">
    <source>
        <dbReference type="ARBA" id="ARBA00022723"/>
    </source>
</evidence>
<evidence type="ECO:0000256" key="3">
    <source>
        <dbReference type="ARBA" id="ARBA00004496"/>
    </source>
</evidence>
<dbReference type="Gene3D" id="3.10.580.10">
    <property type="entry name" value="CBS-domain"/>
    <property type="match status" value="1"/>
</dbReference>
<proteinExistence type="inferred from homology"/>
<evidence type="ECO:0000256" key="16">
    <source>
        <dbReference type="ARBA" id="ARBA00023004"/>
    </source>
</evidence>
<evidence type="ECO:0000256" key="15">
    <source>
        <dbReference type="ARBA" id="ARBA00022898"/>
    </source>
</evidence>
<comment type="subcellular location">
    <subcellularLocation>
        <location evidence="3">Cytoplasm</location>
    </subcellularLocation>
    <subcellularLocation>
        <location evidence="2">Nucleus</location>
    </subcellularLocation>
</comment>
<keyword evidence="14" id="KW-0832">Ubl conjugation</keyword>
<dbReference type="EMBL" id="HBIB01049424">
    <property type="protein sequence ID" value="CAE0270248.1"/>
    <property type="molecule type" value="Transcribed_RNA"/>
</dbReference>
<keyword evidence="24" id="KW-0198">Cysteine biosynthesis</keyword>
<dbReference type="EMBL" id="HBIB01049434">
    <property type="protein sequence ID" value="CAE0270257.1"/>
    <property type="molecule type" value="Transcribed_RNA"/>
</dbReference>
<dbReference type="SUPFAM" id="SSF54631">
    <property type="entry name" value="CBS-domain pair"/>
    <property type="match status" value="1"/>
</dbReference>
<evidence type="ECO:0000256" key="1">
    <source>
        <dbReference type="ARBA" id="ARBA00001933"/>
    </source>
</evidence>
<organism evidence="26">
    <name type="scientific">Palpitomonas bilix</name>
    <dbReference type="NCBI Taxonomy" id="652834"/>
    <lineage>
        <taxon>Eukaryota</taxon>
        <taxon>Eukaryota incertae sedis</taxon>
    </lineage>
</organism>
<dbReference type="GO" id="GO:0006535">
    <property type="term" value="P:cysteine biosynthetic process from serine"/>
    <property type="evidence" value="ECO:0007669"/>
    <property type="project" value="UniProtKB-UniRule"/>
</dbReference>
<name>A0A7S3GLQ3_9EUKA</name>
<dbReference type="AlphaFoldDB" id="A0A7S3GLQ3"/>
<evidence type="ECO:0000256" key="18">
    <source>
        <dbReference type="ARBA" id="ARBA00023239"/>
    </source>
</evidence>
<evidence type="ECO:0000313" key="27">
    <source>
        <dbReference type="EMBL" id="CAE0270257.1"/>
    </source>
</evidence>
<evidence type="ECO:0000256" key="19">
    <source>
        <dbReference type="ARBA" id="ARBA00023242"/>
    </source>
</evidence>
<keyword evidence="15 24" id="KW-0663">Pyridoxal phosphate</keyword>